<dbReference type="PROSITE" id="PS50089">
    <property type="entry name" value="ZF_RING_2"/>
    <property type="match status" value="1"/>
</dbReference>
<feature type="region of interest" description="Disordered" evidence="5">
    <location>
        <begin position="1"/>
        <end position="20"/>
    </location>
</feature>
<dbReference type="PANTHER" id="PTHR15898">
    <property type="entry name" value="BIFUNCTIONAL APOPTOSIS REGULATOR"/>
    <property type="match status" value="1"/>
</dbReference>
<dbReference type="SUPFAM" id="SSF57850">
    <property type="entry name" value="RING/U-box"/>
    <property type="match status" value="2"/>
</dbReference>
<evidence type="ECO:0000256" key="2">
    <source>
        <dbReference type="ARBA" id="ARBA00022771"/>
    </source>
</evidence>
<dbReference type="PROSITE" id="PS50135">
    <property type="entry name" value="ZF_ZZ_2"/>
    <property type="match status" value="1"/>
</dbReference>
<dbReference type="SMART" id="SM00291">
    <property type="entry name" value="ZnF_ZZ"/>
    <property type="match status" value="1"/>
</dbReference>
<organism evidence="8 9">
    <name type="scientific">Pelagomonas calceolata</name>
    <dbReference type="NCBI Taxonomy" id="35677"/>
    <lineage>
        <taxon>Eukaryota</taxon>
        <taxon>Sar</taxon>
        <taxon>Stramenopiles</taxon>
        <taxon>Ochrophyta</taxon>
        <taxon>Pelagophyceae</taxon>
        <taxon>Pelagomonadales</taxon>
        <taxon>Pelagomonadaceae</taxon>
        <taxon>Pelagomonas</taxon>
    </lineage>
</organism>
<dbReference type="InterPro" id="IPR001841">
    <property type="entry name" value="Znf_RING"/>
</dbReference>
<dbReference type="Proteomes" id="UP000789595">
    <property type="component" value="Unassembled WGS sequence"/>
</dbReference>
<dbReference type="GO" id="GO:0061630">
    <property type="term" value="F:ubiquitin protein ligase activity"/>
    <property type="evidence" value="ECO:0007669"/>
    <property type="project" value="TreeGrafter"/>
</dbReference>
<comment type="caution">
    <text evidence="8">The sequence shown here is derived from an EMBL/GenBank/DDBJ whole genome shotgun (WGS) entry which is preliminary data.</text>
</comment>
<keyword evidence="9" id="KW-1185">Reference proteome</keyword>
<evidence type="ECO:0000256" key="1">
    <source>
        <dbReference type="ARBA" id="ARBA00022723"/>
    </source>
</evidence>
<dbReference type="GO" id="GO:0043161">
    <property type="term" value="P:proteasome-mediated ubiquitin-dependent protein catabolic process"/>
    <property type="evidence" value="ECO:0007669"/>
    <property type="project" value="TreeGrafter"/>
</dbReference>
<evidence type="ECO:0000313" key="8">
    <source>
        <dbReference type="EMBL" id="CAH0363737.1"/>
    </source>
</evidence>
<dbReference type="Pfam" id="PF00569">
    <property type="entry name" value="ZZ"/>
    <property type="match status" value="1"/>
</dbReference>
<dbReference type="Gene3D" id="3.30.40.10">
    <property type="entry name" value="Zinc/RING finger domain, C3HC4 (zinc finger)"/>
    <property type="match status" value="1"/>
</dbReference>
<dbReference type="AlphaFoldDB" id="A0A8J2SDZ2"/>
<dbReference type="EMBL" id="CAKKNE010000001">
    <property type="protein sequence ID" value="CAH0363737.1"/>
    <property type="molecule type" value="Genomic_DNA"/>
</dbReference>
<dbReference type="PANTHER" id="PTHR15898:SF13">
    <property type="entry name" value="BIFUNCTIONAL APOPTOSIS REGULATOR"/>
    <property type="match status" value="1"/>
</dbReference>
<dbReference type="InterPro" id="IPR000433">
    <property type="entry name" value="Znf_ZZ"/>
</dbReference>
<dbReference type="GO" id="GO:0008270">
    <property type="term" value="F:zinc ion binding"/>
    <property type="evidence" value="ECO:0007669"/>
    <property type="project" value="UniProtKB-KW"/>
</dbReference>
<feature type="domain" description="ZZ-type" evidence="7">
    <location>
        <begin position="297"/>
        <end position="361"/>
    </location>
</feature>
<protein>
    <recommendedName>
        <fullName evidence="10">RING-type domain-containing protein</fullName>
    </recommendedName>
</protein>
<evidence type="ECO:0000256" key="4">
    <source>
        <dbReference type="PROSITE-ProRule" id="PRU00228"/>
    </source>
</evidence>
<accession>A0A8J2SDZ2</accession>
<keyword evidence="3" id="KW-0862">Zinc</keyword>
<keyword evidence="2 4" id="KW-0863">Zinc-finger</keyword>
<feature type="compositionally biased region" description="Basic residues" evidence="5">
    <location>
        <begin position="10"/>
        <end position="20"/>
    </location>
</feature>
<evidence type="ECO:0000256" key="3">
    <source>
        <dbReference type="ARBA" id="ARBA00022833"/>
    </source>
</evidence>
<evidence type="ECO:0000259" key="6">
    <source>
        <dbReference type="PROSITE" id="PS50089"/>
    </source>
</evidence>
<evidence type="ECO:0008006" key="10">
    <source>
        <dbReference type="Google" id="ProtNLM"/>
    </source>
</evidence>
<proteinExistence type="predicted"/>
<dbReference type="OrthoDB" id="6270329at2759"/>
<evidence type="ECO:0000313" key="9">
    <source>
        <dbReference type="Proteomes" id="UP000789595"/>
    </source>
</evidence>
<evidence type="ECO:0000256" key="5">
    <source>
        <dbReference type="SAM" id="MobiDB-lite"/>
    </source>
</evidence>
<feature type="region of interest" description="Disordered" evidence="5">
    <location>
        <begin position="387"/>
        <end position="416"/>
    </location>
</feature>
<name>A0A8J2SDZ2_9STRA</name>
<reference evidence="8" key="1">
    <citation type="submission" date="2021-11" db="EMBL/GenBank/DDBJ databases">
        <authorList>
            <consortium name="Genoscope - CEA"/>
            <person name="William W."/>
        </authorList>
    </citation>
    <scope>NUCLEOTIDE SEQUENCE</scope>
</reference>
<dbReference type="SMART" id="SM00184">
    <property type="entry name" value="RING"/>
    <property type="match status" value="2"/>
</dbReference>
<gene>
    <name evidence="8" type="ORF">PECAL_1P00670</name>
</gene>
<sequence>MLAPTTPRTSRARRPCSRGRARHYVAAAAPAPAPSRADSPYIDVEPTKKTLLKTGAVVRLRAGPFGICDAFDAKSNTWAVRFFGETEERLVGEARLVGPMDDAEALDEATRARDRAAVRALIQRRPPPERQERVSRDFDQEDFHCPVCRELLYQPVIKQCGHAACFLCTHKAMDQLCDSACPLCRAPFRHLGAVCEPLHNFICRTFRNEETEDEHFCCRTCGAPGSVYVGNCGHALCEDCRDQDCACGARRVFTPRVPCALLELASHKTRAPAGAPRQCLEAPAPERALSDETPYVHFGVGCDGCGAFPIRGAAFRCLDCPDAVGFDLCAECRGSSLVVSGRFDQGHTSNHRVVEREQVRTWLHELQAANPQLGVHEVLDIARMQLQAAAPPPPDDSSSDDESFSRYGPGDPPRTA</sequence>
<dbReference type="InterPro" id="IPR043145">
    <property type="entry name" value="Znf_ZZ_sf"/>
</dbReference>
<evidence type="ECO:0000259" key="7">
    <source>
        <dbReference type="PROSITE" id="PS50135"/>
    </source>
</evidence>
<feature type="domain" description="RING-type" evidence="6">
    <location>
        <begin position="145"/>
        <end position="185"/>
    </location>
</feature>
<keyword evidence="1" id="KW-0479">Metal-binding</keyword>
<dbReference type="Gene3D" id="3.30.60.90">
    <property type="match status" value="1"/>
</dbReference>
<dbReference type="InterPro" id="IPR013083">
    <property type="entry name" value="Znf_RING/FYVE/PHD"/>
</dbReference>